<dbReference type="EMBL" id="BNEB01000003">
    <property type="protein sequence ID" value="GHI61624.1"/>
    <property type="molecule type" value="Genomic_DNA"/>
</dbReference>
<proteinExistence type="predicted"/>
<reference evidence="2" key="1">
    <citation type="submission" date="2023-07" db="EMBL/GenBank/DDBJ databases">
        <title>Whole genome shotgun sequence of Streptomyces cacaoi subsp. asoensis NBRC 13813.</title>
        <authorList>
            <person name="Komaki H."/>
            <person name="Tamura T."/>
        </authorList>
    </citation>
    <scope>NUCLEOTIDE SEQUENCE [LARGE SCALE GENOMIC DNA]</scope>
    <source>
        <strain evidence="2">NBRC 13813</strain>
    </source>
</reference>
<dbReference type="GeneID" id="91471151"/>
<dbReference type="SUPFAM" id="SSF52540">
    <property type="entry name" value="P-loop containing nucleoside triphosphate hydrolases"/>
    <property type="match status" value="1"/>
</dbReference>
<dbReference type="RefSeq" id="WP_189920923.1">
    <property type="nucleotide sequence ID" value="NZ_BMSI01000004.1"/>
</dbReference>
<name>A0ABQ3S0H7_9ACTN</name>
<evidence type="ECO:0000313" key="2">
    <source>
        <dbReference type="Proteomes" id="UP000649259"/>
    </source>
</evidence>
<gene>
    <name evidence="1" type="ORF">Saso_32740</name>
</gene>
<organism evidence="1 2">
    <name type="scientific">Streptomyces asoensis</name>
    <dbReference type="NCBI Taxonomy" id="249586"/>
    <lineage>
        <taxon>Bacteria</taxon>
        <taxon>Bacillati</taxon>
        <taxon>Actinomycetota</taxon>
        <taxon>Actinomycetes</taxon>
        <taxon>Kitasatosporales</taxon>
        <taxon>Streptomycetaceae</taxon>
        <taxon>Streptomyces</taxon>
    </lineage>
</organism>
<dbReference type="InterPro" id="IPR027417">
    <property type="entry name" value="P-loop_NTPase"/>
</dbReference>
<protein>
    <recommendedName>
        <fullName evidence="3">Rad50/SbcC-type AAA domain-containing protein</fullName>
    </recommendedName>
</protein>
<dbReference type="Proteomes" id="UP000649259">
    <property type="component" value="Unassembled WGS sequence"/>
</dbReference>
<comment type="caution">
    <text evidence="1">The sequence shown here is derived from an EMBL/GenBank/DDBJ whole genome shotgun (WGS) entry which is preliminary data.</text>
</comment>
<evidence type="ECO:0000313" key="1">
    <source>
        <dbReference type="EMBL" id="GHI61624.1"/>
    </source>
</evidence>
<accession>A0ABQ3S0H7</accession>
<keyword evidence="2" id="KW-1185">Reference proteome</keyword>
<sequence length="687" mass="76070">MLRITAISINSVTAVGTASFSTQFTDGLTVIRAKNTSGKTLLLNSMMYALGLEGTLQPGKQGVLTTALTKTVTVNGREHPIRQSWIDLEISNGTSHITVRRYALPPDGIKPGLITVWDQALLSRAAEAVPQPRHYYVGRGGTAQNEAGFHHFLARFLSWNLPQVPTYNGKEVPLYLQVLAALFFVEQKQGWSGIVPKLPTQYQIREPLRRSIEFYLRLDVLERARRRAELQQGLSVIRAEYASLRGALDAAAHLSNARVMPTNEFGTSAFYRTPLFGATSDTVDVGTVITLYQDDHWESLNANLLRLQISIQTLAAEERNPILGPESATLGVELHEARERLRSITAELQALDDSANMLDMQRGTLAKRHRLLEQEQRRYKDISSLESLGAEFSRHAIAHHDCPTCQQSLEGTELMSGAPALSTLESAALVDQQIQTITTIIGDAERSARTNEAIRGTLERESGEIRARIRAIQDDLEGHAPRASIAQIQKRIVEEARLQELVRLRDSAQVTCNDLIDAQRRAVAVKTELDGLGDEVFSAADLEKFDLWQSALRVMLSAFHFGVFSPSEISIDPQTMRPTHMQGDLGFQGSASDGLKMRWAYMLSLVQSSSATGGCHPGLLLLDGPRMYDVEASAMKPFLQTCADLPVQGRRSQIILTLSEKPEVIAEWLSGFNYSIINIEDKLLSYS</sequence>
<dbReference type="Gene3D" id="3.40.50.300">
    <property type="entry name" value="P-loop containing nucleotide triphosphate hydrolases"/>
    <property type="match status" value="1"/>
</dbReference>
<evidence type="ECO:0008006" key="3">
    <source>
        <dbReference type="Google" id="ProtNLM"/>
    </source>
</evidence>